<dbReference type="SUPFAM" id="SSF47226">
    <property type="entry name" value="Histidine-containing phosphotransfer domain, HPT domain"/>
    <property type="match status" value="1"/>
</dbReference>
<organism evidence="3 4">
    <name type="scientific">Lacrimispora amygdalina</name>
    <dbReference type="NCBI Taxonomy" id="253257"/>
    <lineage>
        <taxon>Bacteria</taxon>
        <taxon>Bacillati</taxon>
        <taxon>Bacillota</taxon>
        <taxon>Clostridia</taxon>
        <taxon>Lachnospirales</taxon>
        <taxon>Lachnospiraceae</taxon>
        <taxon>Lacrimispora</taxon>
    </lineage>
</organism>
<evidence type="ECO:0000313" key="4">
    <source>
        <dbReference type="Proteomes" id="UP000260680"/>
    </source>
</evidence>
<evidence type="ECO:0000256" key="1">
    <source>
        <dbReference type="PROSITE-ProRule" id="PRU00110"/>
    </source>
</evidence>
<dbReference type="Proteomes" id="UP000260680">
    <property type="component" value="Unassembled WGS sequence"/>
</dbReference>
<dbReference type="EMBL" id="QOHO01000009">
    <property type="protein sequence ID" value="RFZ80562.1"/>
    <property type="molecule type" value="Genomic_DNA"/>
</dbReference>
<protein>
    <recommendedName>
        <fullName evidence="2">HPt domain-containing protein</fullName>
    </recommendedName>
</protein>
<dbReference type="AlphaFoldDB" id="A0A3E2NHR9"/>
<accession>A0A3E2NHR9</accession>
<dbReference type="RefSeq" id="WP_117415453.1">
    <property type="nucleotide sequence ID" value="NZ_QOHO01000009.1"/>
</dbReference>
<feature type="modified residue" description="Phosphohistidine" evidence="1">
    <location>
        <position position="57"/>
    </location>
</feature>
<evidence type="ECO:0000259" key="2">
    <source>
        <dbReference type="PROSITE" id="PS50894"/>
    </source>
</evidence>
<dbReference type="InterPro" id="IPR036641">
    <property type="entry name" value="HPT_dom_sf"/>
</dbReference>
<dbReference type="Gene3D" id="1.20.120.160">
    <property type="entry name" value="HPT domain"/>
    <property type="match status" value="1"/>
</dbReference>
<feature type="domain" description="HPt" evidence="2">
    <location>
        <begin position="18"/>
        <end position="113"/>
    </location>
</feature>
<name>A0A3E2NHR9_9FIRM</name>
<gene>
    <name evidence="3" type="ORF">DS742_02460</name>
</gene>
<evidence type="ECO:0000313" key="3">
    <source>
        <dbReference type="EMBL" id="RFZ80562.1"/>
    </source>
</evidence>
<keyword evidence="1" id="KW-0597">Phosphoprotein</keyword>
<dbReference type="InterPro" id="IPR008207">
    <property type="entry name" value="Sig_transdc_His_kin_Hpt_dom"/>
</dbReference>
<dbReference type="PROSITE" id="PS50894">
    <property type="entry name" value="HPT"/>
    <property type="match status" value="1"/>
</dbReference>
<dbReference type="OrthoDB" id="1798273at2"/>
<proteinExistence type="predicted"/>
<reference evidence="3 4" key="1">
    <citation type="submission" date="2018-07" db="EMBL/GenBank/DDBJ databases">
        <title>New species, Clostridium PI-S10-A1B.</title>
        <authorList>
            <person name="Krishna G."/>
            <person name="Summeta K."/>
            <person name="Shikha S."/>
            <person name="Prabhu P.B."/>
            <person name="Suresh K."/>
        </authorList>
    </citation>
    <scope>NUCLEOTIDE SEQUENCE [LARGE SCALE GENOMIC DNA]</scope>
    <source>
        <strain evidence="3 4">PI-S10-A1B</strain>
    </source>
</reference>
<sequence>MEQKIVDIKAFQKDVGLDCDTIKELYLVFVEELEHGKHTANMQLCFENFTELMKVVHDIKGIASSYKAQEVYEIAKSLDIKLKSQDYVSINTYVLELNDAIDQVKREILQYFK</sequence>
<comment type="caution">
    <text evidence="3">The sequence shown here is derived from an EMBL/GenBank/DDBJ whole genome shotgun (WGS) entry which is preliminary data.</text>
</comment>
<dbReference type="GO" id="GO:0000160">
    <property type="term" value="P:phosphorelay signal transduction system"/>
    <property type="evidence" value="ECO:0007669"/>
    <property type="project" value="InterPro"/>
</dbReference>